<dbReference type="PANTHER" id="PTHR14097">
    <property type="entry name" value="OXIDOREDUCTASE HTATIP2"/>
    <property type="match status" value="1"/>
</dbReference>
<dbReference type="SUPFAM" id="SSF51735">
    <property type="entry name" value="NAD(P)-binding Rossmann-fold domains"/>
    <property type="match status" value="1"/>
</dbReference>
<dbReference type="EMBL" id="JAZAVJ010000223">
    <property type="protein sequence ID" value="KAK7403913.1"/>
    <property type="molecule type" value="Genomic_DNA"/>
</dbReference>
<sequence>MHLILTGATGLVGSGVLDAMLKIKDITKISILSRRPVAMAQQAEDLRVTVIIQKDFSHYRSDVLDQLKGASGAVWALGISQTKVSKDEYVKITKDYALIAAEAFSDLAPSDEPFRFIYVSGHSATQNPGRFTPRYCRVKGETETSLSEMRAVYPRLHTEAVGPGVVDASDHAAIRAYIPDQGLLYNSVRAVLGFPIRMLTRSLQCPTEPLGSFLAEMAMGKFDRQLDEGGSGIVKLKGGMRVVKNTAFLRLAGVARSV</sequence>
<organism evidence="1 2">
    <name type="scientific">Neonectria punicea</name>
    <dbReference type="NCBI Taxonomy" id="979145"/>
    <lineage>
        <taxon>Eukaryota</taxon>
        <taxon>Fungi</taxon>
        <taxon>Dikarya</taxon>
        <taxon>Ascomycota</taxon>
        <taxon>Pezizomycotina</taxon>
        <taxon>Sordariomycetes</taxon>
        <taxon>Hypocreomycetidae</taxon>
        <taxon>Hypocreales</taxon>
        <taxon>Nectriaceae</taxon>
        <taxon>Neonectria</taxon>
    </lineage>
</organism>
<dbReference type="Proteomes" id="UP001498476">
    <property type="component" value="Unassembled WGS sequence"/>
</dbReference>
<name>A0ABR1GQ81_9HYPO</name>
<evidence type="ECO:0008006" key="3">
    <source>
        <dbReference type="Google" id="ProtNLM"/>
    </source>
</evidence>
<protein>
    <recommendedName>
        <fullName evidence="3">Nucleoside-diphosphate-sugar epimerase</fullName>
    </recommendedName>
</protein>
<dbReference type="Gene3D" id="3.40.50.720">
    <property type="entry name" value="NAD(P)-binding Rossmann-like Domain"/>
    <property type="match status" value="1"/>
</dbReference>
<gene>
    <name evidence="1" type="ORF">QQX98_010320</name>
</gene>
<evidence type="ECO:0000313" key="2">
    <source>
        <dbReference type="Proteomes" id="UP001498476"/>
    </source>
</evidence>
<proteinExistence type="predicted"/>
<dbReference type="InterPro" id="IPR036291">
    <property type="entry name" value="NAD(P)-bd_dom_sf"/>
</dbReference>
<reference evidence="1 2" key="1">
    <citation type="journal article" date="2025" name="Microbiol. Resour. Announc.">
        <title>Draft genome sequences for Neonectria magnoliae and Neonectria punicea, canker pathogens of Liriodendron tulipifera and Acer saccharum in West Virginia.</title>
        <authorList>
            <person name="Petronek H.M."/>
            <person name="Kasson M.T."/>
            <person name="Metheny A.M."/>
            <person name="Stauder C.M."/>
            <person name="Lovett B."/>
            <person name="Lynch S.C."/>
            <person name="Garnas J.R."/>
            <person name="Kasson L.R."/>
            <person name="Stajich J.E."/>
        </authorList>
    </citation>
    <scope>NUCLEOTIDE SEQUENCE [LARGE SCALE GENOMIC DNA]</scope>
    <source>
        <strain evidence="1 2">NRRL 64653</strain>
    </source>
</reference>
<comment type="caution">
    <text evidence="1">The sequence shown here is derived from an EMBL/GenBank/DDBJ whole genome shotgun (WGS) entry which is preliminary data.</text>
</comment>
<dbReference type="PANTHER" id="PTHR14097:SF8">
    <property type="entry name" value="NAD(P)-BINDING DOMAIN-CONTAINING PROTEIN"/>
    <property type="match status" value="1"/>
</dbReference>
<accession>A0ABR1GQ81</accession>
<evidence type="ECO:0000313" key="1">
    <source>
        <dbReference type="EMBL" id="KAK7403913.1"/>
    </source>
</evidence>
<keyword evidence="2" id="KW-1185">Reference proteome</keyword>